<dbReference type="InterPro" id="IPR010827">
    <property type="entry name" value="BamA/TamA_POTRA"/>
</dbReference>
<dbReference type="HOGENOM" id="CLU_018618_0_1_5"/>
<dbReference type="EMBL" id="ACQA01000001">
    <property type="protein sequence ID" value="EEQ94726.1"/>
    <property type="molecule type" value="Genomic_DNA"/>
</dbReference>
<dbReference type="Pfam" id="PF07244">
    <property type="entry name" value="POTRA"/>
    <property type="match status" value="1"/>
</dbReference>
<reference evidence="6 7" key="1">
    <citation type="submission" date="2009-05" db="EMBL/GenBank/DDBJ databases">
        <authorList>
            <person name="Setubal J.C."/>
            <person name="Boyle S."/>
            <person name="Crasta O.R."/>
            <person name="Gillespie J.J."/>
            <person name="Kenyon R.W."/>
            <person name="Lu J."/>
            <person name="Mane S."/>
            <person name="Nagrani S."/>
            <person name="Shallom J.M."/>
            <person name="Shallom S."/>
            <person name="Shukla M."/>
            <person name="Snyder E.E."/>
            <person name="Sobral B.W."/>
            <person name="Wattam A.R."/>
            <person name="Will R."/>
            <person name="Williams K."/>
            <person name="Yoo H."/>
            <person name="Munk C."/>
            <person name="Tapia R."/>
            <person name="Green L."/>
            <person name="Rogers Y."/>
            <person name="Detter J.C."/>
            <person name="Bruce D."/>
            <person name="Brettin T.S."/>
            <person name="Tsolis R."/>
        </authorList>
    </citation>
    <scope>NUCLEOTIDE SEQUENCE [LARGE SCALE GENOMIC DNA]</scope>
    <source>
        <strain evidence="6 7">LMG 3301</strain>
    </source>
</reference>
<proteinExistence type="predicted"/>
<evidence type="ECO:0000256" key="2">
    <source>
        <dbReference type="ARBA" id="ARBA00022452"/>
    </source>
</evidence>
<gene>
    <name evidence="6" type="ORF">OINT_1000052</name>
</gene>
<comment type="caution">
    <text evidence="6">The sequence shown here is derived from an EMBL/GenBank/DDBJ whole genome shotgun (WGS) entry which is preliminary data.</text>
</comment>
<dbReference type="PANTHER" id="PTHR12815:SF42">
    <property type="entry name" value="BACTERIAL SURFACE ANTIGEN (D15) DOMAIN-CONTAINING PROTEIN"/>
    <property type="match status" value="1"/>
</dbReference>
<dbReference type="InterPro" id="IPR039910">
    <property type="entry name" value="D15-like"/>
</dbReference>
<keyword evidence="3" id="KW-0472">Membrane</keyword>
<organism evidence="6 7">
    <name type="scientific">Brucella intermedia LMG 3301</name>
    <dbReference type="NCBI Taxonomy" id="641118"/>
    <lineage>
        <taxon>Bacteria</taxon>
        <taxon>Pseudomonadati</taxon>
        <taxon>Pseudomonadota</taxon>
        <taxon>Alphaproteobacteria</taxon>
        <taxon>Hyphomicrobiales</taxon>
        <taxon>Brucellaceae</taxon>
        <taxon>Brucella/Ochrobactrum group</taxon>
        <taxon>Brucella</taxon>
    </lineage>
</organism>
<name>C4WEU1_9HYPH</name>
<protein>
    <submittedName>
        <fullName evidence="6">Surface antigen (D15)</fullName>
    </submittedName>
</protein>
<dbReference type="GO" id="GO:0019867">
    <property type="term" value="C:outer membrane"/>
    <property type="evidence" value="ECO:0007669"/>
    <property type="project" value="InterPro"/>
</dbReference>
<evidence type="ECO:0000256" key="1">
    <source>
        <dbReference type="ARBA" id="ARBA00004370"/>
    </source>
</evidence>
<sequence length="682" mass="73710">MVIPETSWAGGVNGTLPGDRIDRNRTVTRMTWSNRTIQGKSIAMLLLAAHFSSLTVSPALAFELFGIRLWGEDKKEDPDIIDPKTYTVEVTTTGDRKNADGTEADLKSIIEGASGLVADAERPASGSAGLLAKARGDYRRILAALYGEGRYGGTISILVDGREANEIPPDADIPNDPKIAITVDPGPQFLFARTAISNIAPPPVDKRDHVQSPEEAGFAPGQVARSGTVIRAERLAVEAWRQQGYAKARVTDQDIVADHADNRVSADISLDPGQKAHYGPVSVVGTARMDPQFVAWMTGLKEGQEYDPDDIEKAKKRLGRMEVFRAMSFEEAEKIEPDGSLPMTLNVQERKPRRFGFGAEYSTIDGFGLTGYWMHRNLFGRGERLRFDAKVSGIGGTQDNSFDPKNFTYLLGTTFTKPGVYTPDTDFVASLDAKREVLDAYTETSVNAKTGFTQIFSDELSGALYAKASHGRFNDDVYGDRTFTTAGLEGNLLYDSRNNKPDPSSGFYLEGNIQPFYEFQYGNFATRFTAEGRTYYGFGAKDRVILAGRLKVGSIVGASAADLPPSQLFLAGGGGSVRGYGYRNIGVSAGNGEIVGGRSLVEANGEVRARITDSIGAVAFVDAGYVGEKSFPDFSEQMRVGVGGGLRYLTGLGPIRLDVAVPLNRRSGDPSYGLYVGIGQAF</sequence>
<dbReference type="PANTHER" id="PTHR12815">
    <property type="entry name" value="SORTING AND ASSEMBLY MACHINERY SAMM50 PROTEIN FAMILY MEMBER"/>
    <property type="match status" value="1"/>
</dbReference>
<feature type="domain" description="Bacterial surface antigen (D15)" evidence="4">
    <location>
        <begin position="377"/>
        <end position="682"/>
    </location>
</feature>
<evidence type="ECO:0000313" key="7">
    <source>
        <dbReference type="Proteomes" id="UP000004386"/>
    </source>
</evidence>
<feature type="domain" description="POTRA" evidence="5">
    <location>
        <begin position="278"/>
        <end position="350"/>
    </location>
</feature>
<evidence type="ECO:0000256" key="3">
    <source>
        <dbReference type="ARBA" id="ARBA00023136"/>
    </source>
</evidence>
<evidence type="ECO:0000259" key="4">
    <source>
        <dbReference type="Pfam" id="PF01103"/>
    </source>
</evidence>
<evidence type="ECO:0000259" key="5">
    <source>
        <dbReference type="Pfam" id="PF07244"/>
    </source>
</evidence>
<dbReference type="InterPro" id="IPR000184">
    <property type="entry name" value="Bac_surfAg_D15"/>
</dbReference>
<dbReference type="Pfam" id="PF01103">
    <property type="entry name" value="Omp85"/>
    <property type="match status" value="1"/>
</dbReference>
<comment type="subcellular location">
    <subcellularLocation>
        <location evidence="1">Membrane</location>
    </subcellularLocation>
</comment>
<dbReference type="Gene3D" id="3.10.20.310">
    <property type="entry name" value="membrane protein fhac"/>
    <property type="match status" value="1"/>
</dbReference>
<dbReference type="Gene3D" id="2.40.160.50">
    <property type="entry name" value="membrane protein fhac: a member of the omp85/tpsb transporter family"/>
    <property type="match status" value="1"/>
</dbReference>
<evidence type="ECO:0000313" key="6">
    <source>
        <dbReference type="EMBL" id="EEQ94726.1"/>
    </source>
</evidence>
<accession>C4WEU1</accession>
<keyword evidence="2" id="KW-0812">Transmembrane</keyword>
<dbReference type="AlphaFoldDB" id="C4WEU1"/>
<dbReference type="Proteomes" id="UP000004386">
    <property type="component" value="Unassembled WGS sequence"/>
</dbReference>
<keyword evidence="2" id="KW-1134">Transmembrane beta strand</keyword>